<dbReference type="OrthoDB" id="3300094at2759"/>
<keyword evidence="3" id="KW-1185">Reference proteome</keyword>
<dbReference type="Proteomes" id="UP000077266">
    <property type="component" value="Unassembled WGS sequence"/>
</dbReference>
<evidence type="ECO:0000256" key="1">
    <source>
        <dbReference type="SAM" id="SignalP"/>
    </source>
</evidence>
<evidence type="ECO:0008006" key="4">
    <source>
        <dbReference type="Google" id="ProtNLM"/>
    </source>
</evidence>
<sequence length="142" mass="14852">MMLKSLAVAFLAAAGAHAKIRFIYPFNGTFHATDSSTMEVTFSTVNGLSPVFNWFATFGVSSAAFHTDPSALGTFVTNVDFVAIGKYSTGTGNFSVTVPVNTTSVNRGSGQYVLTAAIMTSFGAAEGTDAEFFNVTFDATVA</sequence>
<evidence type="ECO:0000313" key="2">
    <source>
        <dbReference type="EMBL" id="KZW03571.1"/>
    </source>
</evidence>
<dbReference type="EMBL" id="KV425883">
    <property type="protein sequence ID" value="KZW03571.1"/>
    <property type="molecule type" value="Genomic_DNA"/>
</dbReference>
<organism evidence="2 3">
    <name type="scientific">Exidia glandulosa HHB12029</name>
    <dbReference type="NCBI Taxonomy" id="1314781"/>
    <lineage>
        <taxon>Eukaryota</taxon>
        <taxon>Fungi</taxon>
        <taxon>Dikarya</taxon>
        <taxon>Basidiomycota</taxon>
        <taxon>Agaricomycotina</taxon>
        <taxon>Agaricomycetes</taxon>
        <taxon>Auriculariales</taxon>
        <taxon>Exidiaceae</taxon>
        <taxon>Exidia</taxon>
    </lineage>
</organism>
<proteinExistence type="predicted"/>
<reference evidence="2 3" key="1">
    <citation type="journal article" date="2016" name="Mol. Biol. Evol.">
        <title>Comparative Genomics of Early-Diverging Mushroom-Forming Fungi Provides Insights into the Origins of Lignocellulose Decay Capabilities.</title>
        <authorList>
            <person name="Nagy L.G."/>
            <person name="Riley R."/>
            <person name="Tritt A."/>
            <person name="Adam C."/>
            <person name="Daum C."/>
            <person name="Floudas D."/>
            <person name="Sun H."/>
            <person name="Yadav J.S."/>
            <person name="Pangilinan J."/>
            <person name="Larsson K.H."/>
            <person name="Matsuura K."/>
            <person name="Barry K."/>
            <person name="Labutti K."/>
            <person name="Kuo R."/>
            <person name="Ohm R.A."/>
            <person name="Bhattacharya S.S."/>
            <person name="Shirouzu T."/>
            <person name="Yoshinaga Y."/>
            <person name="Martin F.M."/>
            <person name="Grigoriev I.V."/>
            <person name="Hibbett D.S."/>
        </authorList>
    </citation>
    <scope>NUCLEOTIDE SEQUENCE [LARGE SCALE GENOMIC DNA]</scope>
    <source>
        <strain evidence="2 3">HHB12029</strain>
    </source>
</reference>
<gene>
    <name evidence="2" type="ORF">EXIGLDRAFT_828442</name>
</gene>
<accession>A0A165QGA6</accession>
<dbReference type="InParanoid" id="A0A165QGA6"/>
<dbReference type="Pfam" id="PF19271">
    <property type="entry name" value="Nis1"/>
    <property type="match status" value="1"/>
</dbReference>
<keyword evidence="1" id="KW-0732">Signal</keyword>
<dbReference type="InterPro" id="IPR045469">
    <property type="entry name" value="Nis1"/>
</dbReference>
<evidence type="ECO:0000313" key="3">
    <source>
        <dbReference type="Proteomes" id="UP000077266"/>
    </source>
</evidence>
<feature type="chain" id="PRO_5007864943" description="Secreted protein" evidence="1">
    <location>
        <begin position="19"/>
        <end position="142"/>
    </location>
</feature>
<feature type="signal peptide" evidence="1">
    <location>
        <begin position="1"/>
        <end position="18"/>
    </location>
</feature>
<name>A0A165QGA6_EXIGL</name>
<protein>
    <recommendedName>
        <fullName evidence="4">Secreted protein</fullName>
    </recommendedName>
</protein>
<dbReference type="AlphaFoldDB" id="A0A165QGA6"/>